<name>A0A3E0VCQ4_9MICO</name>
<comment type="caution">
    <text evidence="2">The sequence shown here is derived from an EMBL/GenBank/DDBJ whole genome shotgun (WGS) entry which is preliminary data.</text>
</comment>
<evidence type="ECO:0000313" key="2">
    <source>
        <dbReference type="EMBL" id="RFA07521.1"/>
    </source>
</evidence>
<feature type="region of interest" description="Disordered" evidence="1">
    <location>
        <begin position="1"/>
        <end position="79"/>
    </location>
</feature>
<dbReference type="Proteomes" id="UP000256709">
    <property type="component" value="Unassembled WGS sequence"/>
</dbReference>
<reference evidence="2 3" key="1">
    <citation type="submission" date="2017-04" db="EMBL/GenBank/DDBJ databases">
        <title>Comparative genome analysis of Subtercola boreus.</title>
        <authorList>
            <person name="Cho Y.-J."/>
            <person name="Cho A."/>
            <person name="Kim O.-S."/>
            <person name="Lee J.-I."/>
        </authorList>
    </citation>
    <scope>NUCLEOTIDE SEQUENCE [LARGE SCALE GENOMIC DNA]</scope>
    <source>
        <strain evidence="2 3">P27444</strain>
    </source>
</reference>
<organism evidence="2 3">
    <name type="scientific">Subtercola boreus</name>
    <dbReference type="NCBI Taxonomy" id="120213"/>
    <lineage>
        <taxon>Bacteria</taxon>
        <taxon>Bacillati</taxon>
        <taxon>Actinomycetota</taxon>
        <taxon>Actinomycetes</taxon>
        <taxon>Micrococcales</taxon>
        <taxon>Microbacteriaceae</taxon>
        <taxon>Subtercola</taxon>
    </lineage>
</organism>
<proteinExistence type="predicted"/>
<evidence type="ECO:0000313" key="3">
    <source>
        <dbReference type="Proteomes" id="UP000256709"/>
    </source>
</evidence>
<dbReference type="EMBL" id="NBXA01000026">
    <property type="protein sequence ID" value="RFA07521.1"/>
    <property type="molecule type" value="Genomic_DNA"/>
</dbReference>
<dbReference type="AlphaFoldDB" id="A0A3E0VCQ4"/>
<feature type="compositionally biased region" description="Basic residues" evidence="1">
    <location>
        <begin position="70"/>
        <end position="79"/>
    </location>
</feature>
<evidence type="ECO:0000256" key="1">
    <source>
        <dbReference type="SAM" id="MobiDB-lite"/>
    </source>
</evidence>
<gene>
    <name evidence="2" type="ORF">B7R21_15130</name>
</gene>
<sequence length="79" mass="8543">MRRFAAAGAHRHDERGGAGDRWPPRQAWGPDARRHSSRHHLPRAPDDGAGARLTLPPDGGRGAGGGPRPARTRTSRRGR</sequence>
<protein>
    <submittedName>
        <fullName evidence="2">Uncharacterized protein</fullName>
    </submittedName>
</protein>
<accession>A0A3E0VCQ4</accession>